<dbReference type="GO" id="GO:0006310">
    <property type="term" value="P:DNA recombination"/>
    <property type="evidence" value="ECO:0007669"/>
    <property type="project" value="UniProtKB-KW"/>
</dbReference>
<evidence type="ECO:0000256" key="1">
    <source>
        <dbReference type="ARBA" id="ARBA00022908"/>
    </source>
</evidence>
<feature type="domain" description="Tyr recombinase" evidence="3">
    <location>
        <begin position="168"/>
        <end position="346"/>
    </location>
</feature>
<dbReference type="EMBL" id="JACORU010000001">
    <property type="protein sequence ID" value="MBC5763087.1"/>
    <property type="molecule type" value="Genomic_DNA"/>
</dbReference>
<protein>
    <submittedName>
        <fullName evidence="4">Tyrosine-type recombinase/integrase</fullName>
    </submittedName>
</protein>
<dbReference type="SUPFAM" id="SSF56349">
    <property type="entry name" value="DNA breaking-rejoining enzymes"/>
    <property type="match status" value="1"/>
</dbReference>
<name>A0A923S3G3_9BURK</name>
<reference evidence="4" key="1">
    <citation type="submission" date="2020-08" db="EMBL/GenBank/DDBJ databases">
        <title>Ramlibacter sp. GTP1 16S ribosomal RNA gene genome sequencing and assembly.</title>
        <authorList>
            <person name="Kang M."/>
        </authorList>
    </citation>
    <scope>NUCLEOTIDE SEQUENCE</scope>
    <source>
        <strain evidence="4">GTP1</strain>
    </source>
</reference>
<evidence type="ECO:0000313" key="4">
    <source>
        <dbReference type="EMBL" id="MBC5763087.1"/>
    </source>
</evidence>
<dbReference type="Gene3D" id="1.10.443.10">
    <property type="entry name" value="Intergrase catalytic core"/>
    <property type="match status" value="1"/>
</dbReference>
<dbReference type="RefSeq" id="WP_187079551.1">
    <property type="nucleotide sequence ID" value="NZ_JACORU010000001.1"/>
</dbReference>
<dbReference type="InterPro" id="IPR050090">
    <property type="entry name" value="Tyrosine_recombinase_XerCD"/>
</dbReference>
<dbReference type="GO" id="GO:0003677">
    <property type="term" value="F:DNA binding"/>
    <property type="evidence" value="ECO:0007669"/>
    <property type="project" value="InterPro"/>
</dbReference>
<dbReference type="GO" id="GO:0015074">
    <property type="term" value="P:DNA integration"/>
    <property type="evidence" value="ECO:0007669"/>
    <property type="project" value="UniProtKB-KW"/>
</dbReference>
<dbReference type="InterPro" id="IPR011010">
    <property type="entry name" value="DNA_brk_join_enz"/>
</dbReference>
<dbReference type="InterPro" id="IPR002104">
    <property type="entry name" value="Integrase_catalytic"/>
</dbReference>
<organism evidence="4 5">
    <name type="scientific">Ramlibacter albus</name>
    <dbReference type="NCBI Taxonomy" id="2079448"/>
    <lineage>
        <taxon>Bacteria</taxon>
        <taxon>Pseudomonadati</taxon>
        <taxon>Pseudomonadota</taxon>
        <taxon>Betaproteobacteria</taxon>
        <taxon>Burkholderiales</taxon>
        <taxon>Comamonadaceae</taxon>
        <taxon>Ramlibacter</taxon>
    </lineage>
</organism>
<keyword evidence="2" id="KW-0233">DNA recombination</keyword>
<evidence type="ECO:0000256" key="2">
    <source>
        <dbReference type="ARBA" id="ARBA00023172"/>
    </source>
</evidence>
<dbReference type="PANTHER" id="PTHR30349:SF64">
    <property type="entry name" value="PROPHAGE INTEGRASE INTD-RELATED"/>
    <property type="match status" value="1"/>
</dbReference>
<keyword evidence="1" id="KW-0229">DNA integration</keyword>
<proteinExistence type="predicted"/>
<dbReference type="InterPro" id="IPR013762">
    <property type="entry name" value="Integrase-like_cat_sf"/>
</dbReference>
<accession>A0A923S3G3</accession>
<evidence type="ECO:0000313" key="5">
    <source>
        <dbReference type="Proteomes" id="UP000596827"/>
    </source>
</evidence>
<gene>
    <name evidence="4" type="ORF">H8R02_01380</name>
</gene>
<comment type="caution">
    <text evidence="4">The sequence shown here is derived from an EMBL/GenBank/DDBJ whole genome shotgun (WGS) entry which is preliminary data.</text>
</comment>
<keyword evidence="5" id="KW-1185">Reference proteome</keyword>
<evidence type="ECO:0000259" key="3">
    <source>
        <dbReference type="PROSITE" id="PS51898"/>
    </source>
</evidence>
<dbReference type="PROSITE" id="PS51898">
    <property type="entry name" value="TYR_RECOMBINASE"/>
    <property type="match status" value="1"/>
</dbReference>
<sequence length="376" mass="42768">MGKKAAGIFQNPSGRWEVDKIVGGVRLHQRFQSFEDAQAWLTRRLEELRLRRIHGATPRYQFHQAAGKFLAENLGLASIESYGFHLKAVMPYIGELALEDVHDDTLKPFVDARLAEGTAHKTINLSLASVRRVLNLASRSWRDAETGKPWLSSAPPLIKMLPIVGHQRPPRPITWDEQKVLLDELPEHLREMALFVLNTGVRDDVVCNLQWEWEIPIPELGISVFETPPENVKGRRMSKLVVCNSVSQAVVERQRDRHPTHVFVMAWRHRPLGPIEMMNNSAWQSARRRAGLGDLHVHDLRHTVGMRLREAGVGDKTLRDVLWHSAGSITDHYTMAQIREIHGALEMITKPSSTWNRSLQSLKAEAALRRKRISAS</sequence>
<dbReference type="Proteomes" id="UP000596827">
    <property type="component" value="Unassembled WGS sequence"/>
</dbReference>
<dbReference type="PANTHER" id="PTHR30349">
    <property type="entry name" value="PHAGE INTEGRASE-RELATED"/>
    <property type="match status" value="1"/>
</dbReference>
<dbReference type="AlphaFoldDB" id="A0A923S3G3"/>
<dbReference type="Pfam" id="PF00589">
    <property type="entry name" value="Phage_integrase"/>
    <property type="match status" value="1"/>
</dbReference>